<dbReference type="PANTHER" id="PTHR17615:SF6">
    <property type="entry name" value="PROTEIN ENTREP2"/>
    <property type="match status" value="1"/>
</dbReference>
<dbReference type="OMA" id="MGTICSA"/>
<feature type="compositionally biased region" description="Polar residues" evidence="6">
    <location>
        <begin position="21"/>
        <end position="32"/>
    </location>
</feature>
<accession>A0A452VG47</accession>
<comment type="subcellular location">
    <subcellularLocation>
        <location evidence="1">Membrane</location>
    </subcellularLocation>
</comment>
<feature type="region of interest" description="Disordered" evidence="6">
    <location>
        <begin position="1"/>
        <end position="32"/>
    </location>
</feature>
<organism evidence="7">
    <name type="scientific">Ursus maritimus</name>
    <name type="common">Polar bear</name>
    <name type="synonym">Thalarctos maritimus</name>
    <dbReference type="NCBI Taxonomy" id="29073"/>
    <lineage>
        <taxon>Eukaryota</taxon>
        <taxon>Metazoa</taxon>
        <taxon>Chordata</taxon>
        <taxon>Craniata</taxon>
        <taxon>Vertebrata</taxon>
        <taxon>Euteleostomi</taxon>
        <taxon>Mammalia</taxon>
        <taxon>Eutheria</taxon>
        <taxon>Laurasiatheria</taxon>
        <taxon>Carnivora</taxon>
        <taxon>Caniformia</taxon>
        <taxon>Ursidae</taxon>
        <taxon>Ursus</taxon>
    </lineage>
</organism>
<evidence type="ECO:0000313" key="7">
    <source>
        <dbReference type="Ensembl" id="ENSUMAP00000032644"/>
    </source>
</evidence>
<keyword evidence="2" id="KW-0812">Transmembrane</keyword>
<evidence type="ECO:0000256" key="5">
    <source>
        <dbReference type="ARBA" id="ARBA00034309"/>
    </source>
</evidence>
<dbReference type="Ensembl" id="ENSUMAT00000038609.1">
    <property type="protein sequence ID" value="ENSUMAP00000032644.1"/>
    <property type="gene ID" value="ENSUMAG00000023529.1"/>
</dbReference>
<evidence type="ECO:0000256" key="1">
    <source>
        <dbReference type="ARBA" id="ARBA00004370"/>
    </source>
</evidence>
<dbReference type="GeneTree" id="ENSGT00530000063335"/>
<dbReference type="AlphaFoldDB" id="A0A452VG47"/>
<reference evidence="7" key="1">
    <citation type="submission" date="2019-03" db="UniProtKB">
        <authorList>
            <consortium name="Ensembl"/>
        </authorList>
    </citation>
    <scope>IDENTIFICATION</scope>
</reference>
<protein>
    <submittedName>
        <fullName evidence="7">Uncharacterized protein</fullName>
    </submittedName>
</protein>
<proteinExistence type="inferred from homology"/>
<evidence type="ECO:0000256" key="3">
    <source>
        <dbReference type="ARBA" id="ARBA00022989"/>
    </source>
</evidence>
<dbReference type="GO" id="GO:0016020">
    <property type="term" value="C:membrane"/>
    <property type="evidence" value="ECO:0007669"/>
    <property type="project" value="UniProtKB-SubCell"/>
</dbReference>
<evidence type="ECO:0000256" key="4">
    <source>
        <dbReference type="ARBA" id="ARBA00023136"/>
    </source>
</evidence>
<dbReference type="PANTHER" id="PTHR17615">
    <property type="entry name" value="PROTEIN FAM189A"/>
    <property type="match status" value="1"/>
</dbReference>
<evidence type="ECO:0000256" key="2">
    <source>
        <dbReference type="ARBA" id="ARBA00022692"/>
    </source>
</evidence>
<comment type="similarity">
    <text evidence="5">Belongs to the ENTREP family.</text>
</comment>
<feature type="compositionally biased region" description="Polar residues" evidence="6">
    <location>
        <begin position="1"/>
        <end position="10"/>
    </location>
</feature>
<evidence type="ECO:0000256" key="6">
    <source>
        <dbReference type="SAM" id="MobiDB-lite"/>
    </source>
</evidence>
<keyword evidence="4" id="KW-0472">Membrane</keyword>
<name>A0A452VG47_URSMA</name>
<keyword evidence="3" id="KW-1133">Transmembrane helix</keyword>
<dbReference type="InterPro" id="IPR030431">
    <property type="entry name" value="ENTREP1-3"/>
</dbReference>
<sequence length="141" mass="15039">KSPEGPNQGTWAMPGPRRVARSTSDPTSCSSGVAVSRAHSVTAACARRHPLSPAGLPDTWKTDPRVKPEALPTVFKERPHSLVDSKAHADARVLVAKFLEHSNCALPPEVRHVVGTFRPGVPSEEPHVEEAAFSAGVLDQV</sequence>